<gene>
    <name evidence="2" type="ORF">KN815_47875</name>
</gene>
<protein>
    <submittedName>
        <fullName evidence="2">Beta-ketoacyl synthase</fullName>
    </submittedName>
</protein>
<dbReference type="EMBL" id="JAHLEM010001101">
    <property type="protein sequence ID" value="MBU3871499.1"/>
    <property type="molecule type" value="Genomic_DNA"/>
</dbReference>
<feature type="region of interest" description="Disordered" evidence="1">
    <location>
        <begin position="1"/>
        <end position="27"/>
    </location>
</feature>
<evidence type="ECO:0000313" key="3">
    <source>
        <dbReference type="Proteomes" id="UP000720508"/>
    </source>
</evidence>
<dbReference type="Proteomes" id="UP000720508">
    <property type="component" value="Unassembled WGS sequence"/>
</dbReference>
<proteinExistence type="predicted"/>
<feature type="compositionally biased region" description="Low complexity" evidence="1">
    <location>
        <begin position="1"/>
        <end position="16"/>
    </location>
</feature>
<reference evidence="2 3" key="1">
    <citation type="submission" date="2021-06" db="EMBL/GenBank/DDBJ databases">
        <authorList>
            <person name="Pan X."/>
        </authorList>
    </citation>
    <scope>NUCLEOTIDE SEQUENCE [LARGE SCALE GENOMIC DNA]</scope>
    <source>
        <strain evidence="2 3">4503</strain>
    </source>
</reference>
<keyword evidence="3" id="KW-1185">Reference proteome</keyword>
<evidence type="ECO:0000256" key="1">
    <source>
        <dbReference type="SAM" id="MobiDB-lite"/>
    </source>
</evidence>
<sequence length="68" mass="6685">AGAGSRTAFAAGAGAAPGPGPVPASRQALITSGDDTADAVAGLLLRPTPDRCHPHPPRAPLISMECSR</sequence>
<feature type="region of interest" description="Disordered" evidence="1">
    <location>
        <begin position="46"/>
        <end position="68"/>
    </location>
</feature>
<evidence type="ECO:0000313" key="2">
    <source>
        <dbReference type="EMBL" id="MBU3871499.1"/>
    </source>
</evidence>
<comment type="caution">
    <text evidence="2">The sequence shown here is derived from an EMBL/GenBank/DDBJ whole genome shotgun (WGS) entry which is preliminary data.</text>
</comment>
<accession>A0ABS6CXG4</accession>
<feature type="non-terminal residue" evidence="2">
    <location>
        <position position="1"/>
    </location>
</feature>
<organism evidence="2 3">
    <name type="scientific">Streptomyces niphimycinicus</name>
    <dbReference type="NCBI Taxonomy" id="2842201"/>
    <lineage>
        <taxon>Bacteria</taxon>
        <taxon>Bacillati</taxon>
        <taxon>Actinomycetota</taxon>
        <taxon>Actinomycetes</taxon>
        <taxon>Kitasatosporales</taxon>
        <taxon>Streptomycetaceae</taxon>
        <taxon>Streptomyces</taxon>
    </lineage>
</organism>
<name>A0ABS6CXG4_9ACTN</name>